<dbReference type="SUPFAM" id="SSF54060">
    <property type="entry name" value="His-Me finger endonucleases"/>
    <property type="match status" value="1"/>
</dbReference>
<proteinExistence type="predicted"/>
<protein>
    <submittedName>
        <fullName evidence="1">Endogenous inhibitor of DNA gyrase (YacG/DUF329 family)</fullName>
    </submittedName>
</protein>
<evidence type="ECO:0000313" key="1">
    <source>
        <dbReference type="EMBL" id="NIH70105.1"/>
    </source>
</evidence>
<dbReference type="InterPro" id="IPR044925">
    <property type="entry name" value="His-Me_finger_sf"/>
</dbReference>
<sequence length="212" mass="23998">MNLQRARRAGQRLPREHDFCVNPTCGTEITHLRRDAKYCSRRCRNQVEARKLAAAREAKRGRPWVPTSTGCETCGADLTERRAARPNGAVRFCSDECWKEAYYGRPEWPLERRDYNARFNFSLPPGRYIEMVQEQGNVCAIDGCPNEAISVDHDHRCCDGAYSCGRCVRAILCRTCNSGIGMLRDDPALVRAAAEYLDHWDARTRSPVAADA</sequence>
<comment type="caution">
    <text evidence="1">The sequence shown here is derived from an EMBL/GenBank/DDBJ whole genome shotgun (WGS) entry which is preliminary data.</text>
</comment>
<dbReference type="RefSeq" id="WP_166757615.1">
    <property type="nucleotide sequence ID" value="NZ_BAABJU010000008.1"/>
</dbReference>
<accession>A0A846LWJ0</accession>
<organism evidence="1 2">
    <name type="scientific">Modestobacter marinus</name>
    <dbReference type="NCBI Taxonomy" id="477641"/>
    <lineage>
        <taxon>Bacteria</taxon>
        <taxon>Bacillati</taxon>
        <taxon>Actinomycetota</taxon>
        <taxon>Actinomycetes</taxon>
        <taxon>Geodermatophilales</taxon>
        <taxon>Geodermatophilaceae</taxon>
        <taxon>Modestobacter</taxon>
    </lineage>
</organism>
<dbReference type="InterPro" id="IPR004211">
    <property type="entry name" value="Endonuclease_7"/>
</dbReference>
<dbReference type="AlphaFoldDB" id="A0A846LWJ0"/>
<reference evidence="1 2" key="1">
    <citation type="submission" date="2020-02" db="EMBL/GenBank/DDBJ databases">
        <title>Sequencing the genomes of 1000 actinobacteria strains.</title>
        <authorList>
            <person name="Klenk H.-P."/>
        </authorList>
    </citation>
    <scope>NUCLEOTIDE SEQUENCE [LARGE SCALE GENOMIC DNA]</scope>
    <source>
        <strain evidence="1 2">DSM 45201</strain>
    </source>
</reference>
<dbReference type="InterPro" id="IPR038563">
    <property type="entry name" value="Endonuclease_7_sf"/>
</dbReference>
<dbReference type="Gene3D" id="3.40.1800.10">
    <property type="entry name" value="His-Me finger endonucleases"/>
    <property type="match status" value="1"/>
</dbReference>
<dbReference type="EMBL" id="JAAMPA010000003">
    <property type="protein sequence ID" value="NIH70105.1"/>
    <property type="molecule type" value="Genomic_DNA"/>
</dbReference>
<evidence type="ECO:0000313" key="2">
    <source>
        <dbReference type="Proteomes" id="UP000552836"/>
    </source>
</evidence>
<name>A0A846LWJ0_9ACTN</name>
<dbReference type="Pfam" id="PF02945">
    <property type="entry name" value="Endonuclease_7"/>
    <property type="match status" value="1"/>
</dbReference>
<gene>
    <name evidence="1" type="ORF">FB380_004603</name>
</gene>
<dbReference type="Proteomes" id="UP000552836">
    <property type="component" value="Unassembled WGS sequence"/>
</dbReference>